<evidence type="ECO:0000256" key="2">
    <source>
        <dbReference type="SAM" id="Phobius"/>
    </source>
</evidence>
<feature type="transmembrane region" description="Helical" evidence="2">
    <location>
        <begin position="146"/>
        <end position="167"/>
    </location>
</feature>
<evidence type="ECO:0000313" key="5">
    <source>
        <dbReference type="Proteomes" id="UP000005408"/>
    </source>
</evidence>
<accession>A0A8W8LBJ5</accession>
<feature type="region of interest" description="Disordered" evidence="1">
    <location>
        <begin position="303"/>
        <end position="337"/>
    </location>
</feature>
<keyword evidence="2" id="KW-0812">Transmembrane</keyword>
<keyword evidence="2" id="KW-0472">Membrane</keyword>
<dbReference type="Proteomes" id="UP000005408">
    <property type="component" value="Unassembled WGS sequence"/>
</dbReference>
<feature type="signal peptide" evidence="3">
    <location>
        <begin position="1"/>
        <end position="29"/>
    </location>
</feature>
<keyword evidence="5" id="KW-1185">Reference proteome</keyword>
<protein>
    <submittedName>
        <fullName evidence="4">Uncharacterized protein</fullName>
    </submittedName>
</protein>
<dbReference type="EnsemblMetazoa" id="G26825.1">
    <property type="protein sequence ID" value="G26825.1:cds"/>
    <property type="gene ID" value="G26825"/>
</dbReference>
<feature type="chain" id="PRO_5042431590" evidence="3">
    <location>
        <begin position="30"/>
        <end position="337"/>
    </location>
</feature>
<reference evidence="4" key="1">
    <citation type="submission" date="2022-08" db="UniProtKB">
        <authorList>
            <consortium name="EnsemblMetazoa"/>
        </authorList>
    </citation>
    <scope>IDENTIFICATION</scope>
    <source>
        <strain evidence="4">05x7-T-G4-1.051#20</strain>
    </source>
</reference>
<organism evidence="4 5">
    <name type="scientific">Magallana gigas</name>
    <name type="common">Pacific oyster</name>
    <name type="synonym">Crassostrea gigas</name>
    <dbReference type="NCBI Taxonomy" id="29159"/>
    <lineage>
        <taxon>Eukaryota</taxon>
        <taxon>Metazoa</taxon>
        <taxon>Spiralia</taxon>
        <taxon>Lophotrochozoa</taxon>
        <taxon>Mollusca</taxon>
        <taxon>Bivalvia</taxon>
        <taxon>Autobranchia</taxon>
        <taxon>Pteriomorphia</taxon>
        <taxon>Ostreida</taxon>
        <taxon>Ostreoidea</taxon>
        <taxon>Ostreidae</taxon>
        <taxon>Magallana</taxon>
    </lineage>
</organism>
<dbReference type="AlphaFoldDB" id="A0A8W8LBJ5"/>
<evidence type="ECO:0000256" key="3">
    <source>
        <dbReference type="SAM" id="SignalP"/>
    </source>
</evidence>
<evidence type="ECO:0000313" key="4">
    <source>
        <dbReference type="EnsemblMetazoa" id="G26825.1:cds"/>
    </source>
</evidence>
<sequence>MSFYETRISLMQKVLWIIIFLSYQCSSTGEDCLKSGNNSKCCADFFMKEGKCTPCPNGNFGPNCDFTCPYPSYGRRCMEGNCDCPKDLCSPETGCVYQPITQNYFADISFEKSTSAEENNLIITEQKNKYSGDKFDSKKSESSSTVVVVISVFCTLIIISLVIVMVLQMKGKLLSHNQIFLSKRRSRVISQRHVDTYCEIDEKNMKNTECNKSDEVEIYESIDHSNKNEIKYTELPKRKGVSNEERKLMSTILMTKIFDDDDDDDDDINNAIQHDVKSGEKQVNMTEPEIQIRKDKVGLDTFSKRKGKTSSNISGYIDMEKKDPKDYVSMNAENKGL</sequence>
<keyword evidence="2" id="KW-1133">Transmembrane helix</keyword>
<evidence type="ECO:0000256" key="1">
    <source>
        <dbReference type="SAM" id="MobiDB-lite"/>
    </source>
</evidence>
<keyword evidence="3" id="KW-0732">Signal</keyword>
<dbReference type="EnsemblMetazoa" id="G26825.2">
    <property type="protein sequence ID" value="G26825.2:cds"/>
    <property type="gene ID" value="G26825"/>
</dbReference>
<name>A0A8W8LBJ5_MAGGI</name>
<proteinExistence type="predicted"/>